<dbReference type="Proteomes" id="UP000305881">
    <property type="component" value="Chromosome"/>
</dbReference>
<comment type="catalytic activity">
    <reaction evidence="7 9 10">
        <text>2-(2-carboxy-4-methylthiazol-5-yl)ethyl phosphate + 4-amino-2-methyl-5-(diphosphooxymethyl)pyrimidine + 2 H(+) = thiamine phosphate + CO2 + diphosphate</text>
        <dbReference type="Rhea" id="RHEA:47848"/>
        <dbReference type="ChEBI" id="CHEBI:15378"/>
        <dbReference type="ChEBI" id="CHEBI:16526"/>
        <dbReference type="ChEBI" id="CHEBI:33019"/>
        <dbReference type="ChEBI" id="CHEBI:37575"/>
        <dbReference type="ChEBI" id="CHEBI:57841"/>
        <dbReference type="ChEBI" id="CHEBI:62890"/>
        <dbReference type="EC" id="2.5.1.3"/>
    </reaction>
</comment>
<dbReference type="EMBL" id="CP035467">
    <property type="protein sequence ID" value="QCW83692.1"/>
    <property type="molecule type" value="Genomic_DNA"/>
</dbReference>
<evidence type="ECO:0000256" key="9">
    <source>
        <dbReference type="HAMAP-Rule" id="MF_00097"/>
    </source>
</evidence>
<dbReference type="PANTHER" id="PTHR20857:SF15">
    <property type="entry name" value="THIAMINE-PHOSPHATE SYNTHASE"/>
    <property type="match status" value="1"/>
</dbReference>
<dbReference type="InterPro" id="IPR013785">
    <property type="entry name" value="Aldolase_TIM"/>
</dbReference>
<comment type="caution">
    <text evidence="9">Lacks conserved residue(s) required for the propagation of feature annotation.</text>
</comment>
<dbReference type="SUPFAM" id="SSF51391">
    <property type="entry name" value="Thiamin phosphate synthase"/>
    <property type="match status" value="1"/>
</dbReference>
<dbReference type="OrthoDB" id="9789949at2"/>
<dbReference type="UniPathway" id="UPA00060">
    <property type="reaction ID" value="UER00141"/>
</dbReference>
<dbReference type="PANTHER" id="PTHR20857">
    <property type="entry name" value="THIAMINE-PHOSPHATE PYROPHOSPHORYLASE"/>
    <property type="match status" value="1"/>
</dbReference>
<evidence type="ECO:0000256" key="1">
    <source>
        <dbReference type="ARBA" id="ARBA00005165"/>
    </source>
</evidence>
<comment type="catalytic activity">
    <reaction evidence="8 9 10">
        <text>2-[(2R,5Z)-2-carboxy-4-methylthiazol-5(2H)-ylidene]ethyl phosphate + 4-amino-2-methyl-5-(diphosphooxymethyl)pyrimidine + 2 H(+) = thiamine phosphate + CO2 + diphosphate</text>
        <dbReference type="Rhea" id="RHEA:47844"/>
        <dbReference type="ChEBI" id="CHEBI:15378"/>
        <dbReference type="ChEBI" id="CHEBI:16526"/>
        <dbReference type="ChEBI" id="CHEBI:33019"/>
        <dbReference type="ChEBI" id="CHEBI:37575"/>
        <dbReference type="ChEBI" id="CHEBI:57841"/>
        <dbReference type="ChEBI" id="CHEBI:62899"/>
        <dbReference type="EC" id="2.5.1.3"/>
    </reaction>
</comment>
<feature type="binding site" evidence="9">
    <location>
        <position position="137"/>
    </location>
    <ligand>
        <name>4-amino-2-methyl-5-(diphosphooxymethyl)pyrimidine</name>
        <dbReference type="ChEBI" id="CHEBI:57841"/>
    </ligand>
</feature>
<evidence type="ECO:0000259" key="12">
    <source>
        <dbReference type="Pfam" id="PF02581"/>
    </source>
</evidence>
<evidence type="ECO:0000256" key="4">
    <source>
        <dbReference type="ARBA" id="ARBA00022842"/>
    </source>
</evidence>
<dbReference type="AlphaFoldDB" id="A0A4P9UQI1"/>
<dbReference type="GO" id="GO:0004789">
    <property type="term" value="F:thiamine-phosphate diphosphorylase activity"/>
    <property type="evidence" value="ECO:0007669"/>
    <property type="project" value="UniProtKB-UniRule"/>
</dbReference>
<dbReference type="Pfam" id="PF02581">
    <property type="entry name" value="TMP-TENI"/>
    <property type="match status" value="1"/>
</dbReference>
<keyword evidence="4 9" id="KW-0460">Magnesium</keyword>
<comment type="catalytic activity">
    <reaction evidence="6 9 10">
        <text>4-methyl-5-(2-phosphooxyethyl)-thiazole + 4-amino-2-methyl-5-(diphosphooxymethyl)pyrimidine + H(+) = thiamine phosphate + diphosphate</text>
        <dbReference type="Rhea" id="RHEA:22328"/>
        <dbReference type="ChEBI" id="CHEBI:15378"/>
        <dbReference type="ChEBI" id="CHEBI:33019"/>
        <dbReference type="ChEBI" id="CHEBI:37575"/>
        <dbReference type="ChEBI" id="CHEBI:57841"/>
        <dbReference type="ChEBI" id="CHEBI:58296"/>
        <dbReference type="EC" id="2.5.1.3"/>
    </reaction>
</comment>
<feature type="binding site" evidence="9">
    <location>
        <position position="107"/>
    </location>
    <ligand>
        <name>4-amino-2-methyl-5-(diphosphooxymethyl)pyrimidine</name>
        <dbReference type="ChEBI" id="CHEBI:57841"/>
    </ligand>
</feature>
<feature type="binding site" evidence="9">
    <location>
        <begin position="38"/>
        <end position="42"/>
    </location>
    <ligand>
        <name>4-amino-2-methyl-5-(diphosphooxymethyl)pyrimidine</name>
        <dbReference type="ChEBI" id="CHEBI:57841"/>
    </ligand>
</feature>
<sequence>MNMPKRGLYAITQTDDKTVETIIEEVAAAIRGGAVMVQYRDKNPSDTLKLAKALLETCHSANVPLIVNDDIELAATIGADGVHLGKDDEDIVIARHRLGVNAIVGISCYDSIERALEAEKLGASYAAFGRFFASDTKPLASPAKLETLQLAKQKLTIPIVAIGGILPENGNLLIDAGADLLAVVGGLYGRDTEQSAKMYKSLFERSNP</sequence>
<comment type="pathway">
    <text evidence="1 9 11">Cofactor biosynthesis; thiamine diphosphate biosynthesis; thiamine phosphate from 4-amino-2-methyl-5-diphosphomethylpyrimidine and 4-methyl-5-(2-phosphoethyl)-thiazole: step 1/1.</text>
</comment>
<feature type="binding site" evidence="9">
    <location>
        <position position="88"/>
    </location>
    <ligand>
        <name>Mg(2+)</name>
        <dbReference type="ChEBI" id="CHEBI:18420"/>
    </ligand>
</feature>
<keyword evidence="3 9" id="KW-0479">Metal-binding</keyword>
<dbReference type="CDD" id="cd00564">
    <property type="entry name" value="TMP_TenI"/>
    <property type="match status" value="1"/>
</dbReference>
<comment type="similarity">
    <text evidence="9 10">Belongs to the thiamine-phosphate synthase family.</text>
</comment>
<evidence type="ECO:0000313" key="14">
    <source>
        <dbReference type="Proteomes" id="UP000305881"/>
    </source>
</evidence>
<dbReference type="InterPro" id="IPR034291">
    <property type="entry name" value="TMP_synthase"/>
</dbReference>
<protein>
    <recommendedName>
        <fullName evidence="9">Thiamine-phosphate synthase</fullName>
        <shortName evidence="9">TP synthase</shortName>
        <shortName evidence="9">TPS</shortName>
        <ecNumber evidence="9">2.5.1.3</ecNumber>
    </recommendedName>
    <alternativeName>
        <fullName evidence="9">Thiamine-phosphate pyrophosphorylase</fullName>
        <shortName evidence="9">TMP pyrophosphorylase</shortName>
        <shortName evidence="9">TMP-PPase</shortName>
    </alternativeName>
</protein>
<feature type="binding site" evidence="9">
    <location>
        <position position="164"/>
    </location>
    <ligand>
        <name>2-[(2R,5Z)-2-carboxy-4-methylthiazol-5(2H)-ylidene]ethyl phosphate</name>
        <dbReference type="ChEBI" id="CHEBI:62899"/>
    </ligand>
</feature>
<dbReference type="HAMAP" id="MF_00097">
    <property type="entry name" value="TMP_synthase"/>
    <property type="match status" value="1"/>
</dbReference>
<dbReference type="NCBIfam" id="TIGR00693">
    <property type="entry name" value="thiE"/>
    <property type="match status" value="1"/>
</dbReference>
<dbReference type="GO" id="GO:0005737">
    <property type="term" value="C:cytoplasm"/>
    <property type="evidence" value="ECO:0007669"/>
    <property type="project" value="TreeGrafter"/>
</dbReference>
<dbReference type="Gene3D" id="3.20.20.70">
    <property type="entry name" value="Aldolase class I"/>
    <property type="match status" value="1"/>
</dbReference>
<dbReference type="EC" id="2.5.1.3" evidence="9"/>
<evidence type="ECO:0000256" key="11">
    <source>
        <dbReference type="RuleBase" id="RU004253"/>
    </source>
</evidence>
<evidence type="ECO:0000256" key="3">
    <source>
        <dbReference type="ARBA" id="ARBA00022723"/>
    </source>
</evidence>
<dbReference type="InterPro" id="IPR022998">
    <property type="entry name" value="ThiamineP_synth_TenI"/>
</dbReference>
<comment type="function">
    <text evidence="9">Condenses 4-methyl-5-(beta-hydroxyethyl)thiazole monophosphate (THZ-P) and 2-methyl-4-amino-5-hydroxymethyl pyrimidine pyrophosphate (HMP-PP) to form thiamine monophosphate (TMP).</text>
</comment>
<dbReference type="RefSeq" id="WP_017842493.1">
    <property type="nucleotide sequence ID" value="NZ_CP035467.1"/>
</dbReference>
<comment type="cofactor">
    <cofactor evidence="9">
        <name>Mg(2+)</name>
        <dbReference type="ChEBI" id="CHEBI:18420"/>
    </cofactor>
    <text evidence="9">Binds 1 Mg(2+) ion per subunit.</text>
</comment>
<evidence type="ECO:0000256" key="10">
    <source>
        <dbReference type="RuleBase" id="RU003826"/>
    </source>
</evidence>
<evidence type="ECO:0000256" key="7">
    <source>
        <dbReference type="ARBA" id="ARBA00047851"/>
    </source>
</evidence>
<dbReference type="STRING" id="675511.GCA_000341735_04121"/>
<reference evidence="14" key="1">
    <citation type="journal article" date="2019" name="J. Bacteriol.">
        <title>A Mutagenic Screen Identifies a TonB-Dependent Receptor Required for the Lanthanide Metal Switch in the Type I Methanotroph 'Methylotuvimicrobium buryatense' 5GB1C.</title>
        <authorList>
            <person name="Groom J.D."/>
            <person name="Ford S.M."/>
            <person name="Pesesky M.W."/>
            <person name="Lidstrom M.E."/>
        </authorList>
    </citation>
    <scope>NUCLEOTIDE SEQUENCE [LARGE SCALE GENOMIC DNA]</scope>
    <source>
        <strain evidence="14">5GB1C</strain>
    </source>
</reference>
<keyword evidence="5 9" id="KW-0784">Thiamine biosynthesis</keyword>
<evidence type="ECO:0000256" key="6">
    <source>
        <dbReference type="ARBA" id="ARBA00047334"/>
    </source>
</evidence>
<evidence type="ECO:0000256" key="2">
    <source>
        <dbReference type="ARBA" id="ARBA00022679"/>
    </source>
</evidence>
<feature type="binding site" evidence="9">
    <location>
        <begin position="134"/>
        <end position="136"/>
    </location>
    <ligand>
        <name>2-[(2R,5Z)-2-carboxy-4-methylthiazol-5(2H)-ylidene]ethyl phosphate</name>
        <dbReference type="ChEBI" id="CHEBI:62899"/>
    </ligand>
</feature>
<dbReference type="GO" id="GO:0000287">
    <property type="term" value="F:magnesium ion binding"/>
    <property type="evidence" value="ECO:0007669"/>
    <property type="project" value="UniProtKB-UniRule"/>
</dbReference>
<feature type="domain" description="Thiamine phosphate synthase/TenI" evidence="12">
    <location>
        <begin position="8"/>
        <end position="186"/>
    </location>
</feature>
<keyword evidence="2 9" id="KW-0808">Transferase</keyword>
<feature type="binding site" evidence="9">
    <location>
        <position position="68"/>
    </location>
    <ligand>
        <name>4-amino-2-methyl-5-(diphosphooxymethyl)pyrimidine</name>
        <dbReference type="ChEBI" id="CHEBI:57841"/>
    </ligand>
</feature>
<evidence type="ECO:0000256" key="5">
    <source>
        <dbReference type="ARBA" id="ARBA00022977"/>
    </source>
</evidence>
<dbReference type="GO" id="GO:0009229">
    <property type="term" value="P:thiamine diphosphate biosynthetic process"/>
    <property type="evidence" value="ECO:0007669"/>
    <property type="project" value="UniProtKB-UniRule"/>
</dbReference>
<evidence type="ECO:0000313" key="13">
    <source>
        <dbReference type="EMBL" id="QCW83692.1"/>
    </source>
</evidence>
<name>A0A4P9UQI1_METBY</name>
<dbReference type="GO" id="GO:0009228">
    <property type="term" value="P:thiamine biosynthetic process"/>
    <property type="evidence" value="ECO:0007669"/>
    <property type="project" value="UniProtKB-KW"/>
</dbReference>
<accession>A0A4P9UQI1</accession>
<gene>
    <name evidence="9" type="primary">thiE</name>
    <name evidence="13" type="ORF">EQU24_16675</name>
</gene>
<keyword evidence="14" id="KW-1185">Reference proteome</keyword>
<evidence type="ECO:0000256" key="8">
    <source>
        <dbReference type="ARBA" id="ARBA00047883"/>
    </source>
</evidence>
<dbReference type="KEGG" id="mbur:EQU24_16675"/>
<feature type="binding site" evidence="9">
    <location>
        <position position="69"/>
    </location>
    <ligand>
        <name>Mg(2+)</name>
        <dbReference type="ChEBI" id="CHEBI:18420"/>
    </ligand>
</feature>
<dbReference type="InterPro" id="IPR036206">
    <property type="entry name" value="ThiamineP_synth_sf"/>
</dbReference>
<organism evidence="13 14">
    <name type="scientific">Methylotuvimicrobium buryatense</name>
    <name type="common">Methylomicrobium buryatense</name>
    <dbReference type="NCBI Taxonomy" id="95641"/>
    <lineage>
        <taxon>Bacteria</taxon>
        <taxon>Pseudomonadati</taxon>
        <taxon>Pseudomonadota</taxon>
        <taxon>Gammaproteobacteria</taxon>
        <taxon>Methylococcales</taxon>
        <taxon>Methylococcaceae</taxon>
        <taxon>Methylotuvimicrobium</taxon>
    </lineage>
</organism>
<proteinExistence type="inferred from homology"/>